<protein>
    <submittedName>
        <fullName evidence="2">Uncharacterized protein</fullName>
    </submittedName>
</protein>
<organism evidence="2 3">
    <name type="scientific">Microdochium trichocladiopsis</name>
    <dbReference type="NCBI Taxonomy" id="1682393"/>
    <lineage>
        <taxon>Eukaryota</taxon>
        <taxon>Fungi</taxon>
        <taxon>Dikarya</taxon>
        <taxon>Ascomycota</taxon>
        <taxon>Pezizomycotina</taxon>
        <taxon>Sordariomycetes</taxon>
        <taxon>Xylariomycetidae</taxon>
        <taxon>Xylariales</taxon>
        <taxon>Microdochiaceae</taxon>
        <taxon>Microdochium</taxon>
    </lineage>
</organism>
<accession>A0A9P9BQF2</accession>
<evidence type="ECO:0000256" key="1">
    <source>
        <dbReference type="SAM" id="MobiDB-lite"/>
    </source>
</evidence>
<dbReference type="InterPro" id="IPR053203">
    <property type="entry name" value="Cisplatin_resist-associated"/>
</dbReference>
<dbReference type="EMBL" id="JAGTJQ010000008">
    <property type="protein sequence ID" value="KAH7025812.1"/>
    <property type="molecule type" value="Genomic_DNA"/>
</dbReference>
<comment type="caution">
    <text evidence="2">The sequence shown here is derived from an EMBL/GenBank/DDBJ whole genome shotgun (WGS) entry which is preliminary data.</text>
</comment>
<gene>
    <name evidence="2" type="ORF">B0I36DRAFT_351772</name>
</gene>
<dbReference type="PANTHER" id="PTHR34693">
    <property type="entry name" value="PROTEIN PAR32"/>
    <property type="match status" value="1"/>
</dbReference>
<dbReference type="Proteomes" id="UP000756346">
    <property type="component" value="Unassembled WGS sequence"/>
</dbReference>
<dbReference type="InterPro" id="IPR022024">
    <property type="entry name" value="DUF3602"/>
</dbReference>
<dbReference type="AlphaFoldDB" id="A0A9P9BQF2"/>
<feature type="compositionally biased region" description="Low complexity" evidence="1">
    <location>
        <begin position="122"/>
        <end position="133"/>
    </location>
</feature>
<dbReference type="Pfam" id="PF12223">
    <property type="entry name" value="DUF3602"/>
    <property type="match status" value="1"/>
</dbReference>
<feature type="region of interest" description="Disordered" evidence="1">
    <location>
        <begin position="28"/>
        <end position="70"/>
    </location>
</feature>
<keyword evidence="3" id="KW-1185">Reference proteome</keyword>
<sequence>MPRYTINEPHPTVAKDAFIHAGRGGAGNHFRAPVTTPASGVTSTVKPMPPTSARFYSGRGGAGNAHAKAERPIISFDEEYARQSAREQKLRGHVGRGGAGNAYSKATVDSVPVRKGSDASSHRSSTSSSSVRSGFFARLSLGSKH</sequence>
<name>A0A9P9BQF2_9PEZI</name>
<feature type="compositionally biased region" description="Polar residues" evidence="1">
    <location>
        <begin position="36"/>
        <end position="45"/>
    </location>
</feature>
<proteinExistence type="predicted"/>
<evidence type="ECO:0000313" key="2">
    <source>
        <dbReference type="EMBL" id="KAH7025812.1"/>
    </source>
</evidence>
<feature type="region of interest" description="Disordered" evidence="1">
    <location>
        <begin position="84"/>
        <end position="134"/>
    </location>
</feature>
<evidence type="ECO:0000313" key="3">
    <source>
        <dbReference type="Proteomes" id="UP000756346"/>
    </source>
</evidence>
<dbReference type="OrthoDB" id="5424462at2759"/>
<reference evidence="2" key="1">
    <citation type="journal article" date="2021" name="Nat. Commun.">
        <title>Genetic determinants of endophytism in the Arabidopsis root mycobiome.</title>
        <authorList>
            <person name="Mesny F."/>
            <person name="Miyauchi S."/>
            <person name="Thiergart T."/>
            <person name="Pickel B."/>
            <person name="Atanasova L."/>
            <person name="Karlsson M."/>
            <person name="Huettel B."/>
            <person name="Barry K.W."/>
            <person name="Haridas S."/>
            <person name="Chen C."/>
            <person name="Bauer D."/>
            <person name="Andreopoulos W."/>
            <person name="Pangilinan J."/>
            <person name="LaButti K."/>
            <person name="Riley R."/>
            <person name="Lipzen A."/>
            <person name="Clum A."/>
            <person name="Drula E."/>
            <person name="Henrissat B."/>
            <person name="Kohler A."/>
            <person name="Grigoriev I.V."/>
            <person name="Martin F.M."/>
            <person name="Hacquard S."/>
        </authorList>
    </citation>
    <scope>NUCLEOTIDE SEQUENCE</scope>
    <source>
        <strain evidence="2">MPI-CAGE-CH-0230</strain>
    </source>
</reference>
<dbReference type="RefSeq" id="XP_046009029.1">
    <property type="nucleotide sequence ID" value="XM_046157045.1"/>
</dbReference>
<dbReference type="PANTHER" id="PTHR34693:SF2">
    <property type="entry name" value="DUF3602 DOMAIN-CONTAINING PROTEIN"/>
    <property type="match status" value="1"/>
</dbReference>
<dbReference type="GeneID" id="70186591"/>